<dbReference type="EMBL" id="BMYV01000002">
    <property type="protein sequence ID" value="GGX68171.1"/>
    <property type="molecule type" value="Genomic_DNA"/>
</dbReference>
<organism evidence="2 3">
    <name type="scientific">Litorimonas cladophorae</name>
    <dbReference type="NCBI Taxonomy" id="1220491"/>
    <lineage>
        <taxon>Bacteria</taxon>
        <taxon>Pseudomonadati</taxon>
        <taxon>Pseudomonadota</taxon>
        <taxon>Alphaproteobacteria</taxon>
        <taxon>Maricaulales</taxon>
        <taxon>Robiginitomaculaceae</taxon>
    </lineage>
</organism>
<evidence type="ECO:0000256" key="1">
    <source>
        <dbReference type="SAM" id="Phobius"/>
    </source>
</evidence>
<keyword evidence="1" id="KW-1133">Transmembrane helix</keyword>
<dbReference type="Proteomes" id="UP000600865">
    <property type="component" value="Unassembled WGS sequence"/>
</dbReference>
<sequence>MKRPPIQKLKHASYFWPGFMLISLTYAAFMAVPTREGNDVGAGNPEIFVVAGLLGAVFCFAMMLFSPSLKLSPSGFAFRYPLKSYSHAWLDVSEFRVSKFTKGRPSVSFDLLSDTHEKTKTFDATFGYAAADLAKLFNTYRAYALFEESEKNYAIFADQDVTS</sequence>
<keyword evidence="3" id="KW-1185">Reference proteome</keyword>
<evidence type="ECO:0000313" key="2">
    <source>
        <dbReference type="EMBL" id="GGX68171.1"/>
    </source>
</evidence>
<reference evidence="2 3" key="1">
    <citation type="journal article" date="2014" name="Int. J. Syst. Evol. Microbiol.">
        <title>Complete genome sequence of Corynebacterium casei LMG S-19264T (=DSM 44701T), isolated from a smear-ripened cheese.</title>
        <authorList>
            <consortium name="US DOE Joint Genome Institute (JGI-PGF)"/>
            <person name="Walter F."/>
            <person name="Albersmeier A."/>
            <person name="Kalinowski J."/>
            <person name="Ruckert C."/>
        </authorList>
    </citation>
    <scope>NUCLEOTIDE SEQUENCE [LARGE SCALE GENOMIC DNA]</scope>
    <source>
        <strain evidence="2 3">KCTC 23968</strain>
    </source>
</reference>
<proteinExistence type="predicted"/>
<comment type="caution">
    <text evidence="2">The sequence shown here is derived from an EMBL/GenBank/DDBJ whole genome shotgun (WGS) entry which is preliminary data.</text>
</comment>
<gene>
    <name evidence="2" type="ORF">GCM10011309_17420</name>
</gene>
<evidence type="ECO:0008006" key="4">
    <source>
        <dbReference type="Google" id="ProtNLM"/>
    </source>
</evidence>
<evidence type="ECO:0000313" key="3">
    <source>
        <dbReference type="Proteomes" id="UP000600865"/>
    </source>
</evidence>
<name>A0A918KMN4_9PROT</name>
<keyword evidence="1" id="KW-0472">Membrane</keyword>
<keyword evidence="1" id="KW-0812">Transmembrane</keyword>
<feature type="transmembrane region" description="Helical" evidence="1">
    <location>
        <begin position="47"/>
        <end position="65"/>
    </location>
</feature>
<dbReference type="AlphaFoldDB" id="A0A918KMN4"/>
<feature type="transmembrane region" description="Helical" evidence="1">
    <location>
        <begin position="12"/>
        <end position="32"/>
    </location>
</feature>
<accession>A0A918KMN4</accession>
<protein>
    <recommendedName>
        <fullName evidence="4">PH domain-containing protein</fullName>
    </recommendedName>
</protein>